<dbReference type="InterPro" id="IPR042188">
    <property type="entry name" value="MmgE/PrpD_sf_2"/>
</dbReference>
<comment type="caution">
    <text evidence="4">The sequence shown here is derived from an EMBL/GenBank/DDBJ whole genome shotgun (WGS) entry which is preliminary data.</text>
</comment>
<dbReference type="EMBL" id="NEXJ01000023">
    <property type="protein sequence ID" value="PSN92453.1"/>
    <property type="molecule type" value="Genomic_DNA"/>
</dbReference>
<name>A0A2R6B1H6_9ARCH</name>
<dbReference type="PANTHER" id="PTHR16943">
    <property type="entry name" value="2-METHYLCITRATE DEHYDRATASE-RELATED"/>
    <property type="match status" value="1"/>
</dbReference>
<evidence type="ECO:0000313" key="4">
    <source>
        <dbReference type="EMBL" id="PSN92453.1"/>
    </source>
</evidence>
<organism evidence="4 5">
    <name type="scientific">Candidatus Marsarchaeota G2 archaeon ECH_B_SAG-M15</name>
    <dbReference type="NCBI Taxonomy" id="1978162"/>
    <lineage>
        <taxon>Archaea</taxon>
        <taxon>Candidatus Marsarchaeota</taxon>
        <taxon>Candidatus Marsarchaeota group 2</taxon>
    </lineage>
</organism>
<reference evidence="4 5" key="1">
    <citation type="submission" date="2017-04" db="EMBL/GenBank/DDBJ databases">
        <title>Novel microbial lineages endemic to geothermal iron-oxide mats fill important gaps in the evolutionary history of Archaea.</title>
        <authorList>
            <person name="Jay Z.J."/>
            <person name="Beam J.P."/>
            <person name="Dlakic M."/>
            <person name="Rusch D.B."/>
            <person name="Kozubal M.A."/>
            <person name="Inskeep W.P."/>
        </authorList>
    </citation>
    <scope>NUCLEOTIDE SEQUENCE [LARGE SCALE GENOMIC DNA]</scope>
    <source>
        <strain evidence="4">ECH_B_SAG-M15</strain>
    </source>
</reference>
<dbReference type="GO" id="GO:0016829">
    <property type="term" value="F:lyase activity"/>
    <property type="evidence" value="ECO:0007669"/>
    <property type="project" value="InterPro"/>
</dbReference>
<protein>
    <submittedName>
        <fullName evidence="4">2-methylcitrate dehydratase</fullName>
    </submittedName>
</protein>
<feature type="domain" description="MmgE/PrpD N-terminal" evidence="2">
    <location>
        <begin position="7"/>
        <end position="243"/>
    </location>
</feature>
<proteinExistence type="inferred from homology"/>
<dbReference type="InterPro" id="IPR036148">
    <property type="entry name" value="MmgE/PrpD_sf"/>
</dbReference>
<dbReference type="Gene3D" id="3.30.1330.120">
    <property type="entry name" value="2-methylcitrate dehydratase PrpD"/>
    <property type="match status" value="1"/>
</dbReference>
<dbReference type="Pfam" id="PF03972">
    <property type="entry name" value="MmgE_PrpD_N"/>
    <property type="match status" value="1"/>
</dbReference>
<dbReference type="AlphaFoldDB" id="A0A2R6B1H6"/>
<gene>
    <name evidence="4" type="ORF">B9Q08_01385</name>
</gene>
<evidence type="ECO:0000256" key="1">
    <source>
        <dbReference type="ARBA" id="ARBA00006174"/>
    </source>
</evidence>
<dbReference type="InterPro" id="IPR005656">
    <property type="entry name" value="MmgE_PrpD"/>
</dbReference>
<dbReference type="Gene3D" id="1.10.4100.10">
    <property type="entry name" value="2-methylcitrate dehydratase PrpD"/>
    <property type="match status" value="1"/>
</dbReference>
<evidence type="ECO:0000259" key="2">
    <source>
        <dbReference type="Pfam" id="PF03972"/>
    </source>
</evidence>
<dbReference type="PANTHER" id="PTHR16943:SF8">
    <property type="entry name" value="2-METHYLCITRATE DEHYDRATASE"/>
    <property type="match status" value="1"/>
</dbReference>
<evidence type="ECO:0000313" key="5">
    <source>
        <dbReference type="Proteomes" id="UP000240490"/>
    </source>
</evidence>
<comment type="similarity">
    <text evidence="1">Belongs to the PrpD family.</text>
</comment>
<dbReference type="InterPro" id="IPR045337">
    <property type="entry name" value="MmgE_PrpD_C"/>
</dbReference>
<sequence length="441" mass="48288">MFMLADKIADYAVSLEYKDLSQLAVREAKRRIIDTIGVCFPALDAVPVKNVSDVAAYSTSRYGATVFGSWVKSPIQEAAFANGCAARYLDYNDTYLSKEALHPSDNIPTVLAAAEAEDADGRDLLLGVVAAYEVACRLGDASSIRDRGWDHVTYIAISAAVGAAKAMGLDRDKVVQAVNLAATPNIALRQTRAGELSMWKGCAAANAARNGLFAALLAKHGMTGPSPVFEGEMGFFKQVSGPLELSLGSDEPKLVETHIKYYPVEYHAMSAVDAARKIREKVVPDEIAEVYVDTFSVGWRIIVKDPEKWDPKTKETADHSLPFIVATTLVDGSIWLDSYLDWKLRDPSVRRLLGVMKVNVDPEFDKMYPESTPVRVKVVTKGGSAYTEEVTYPRGHFKNPLSDEEVETKYLRCGGPKDALPTLWGLEKKSVRELVEAVKTG</sequence>
<feature type="domain" description="MmgE/PrpD C-terminal" evidence="3">
    <location>
        <begin position="262"/>
        <end position="414"/>
    </location>
</feature>
<evidence type="ECO:0000259" key="3">
    <source>
        <dbReference type="Pfam" id="PF19305"/>
    </source>
</evidence>
<dbReference type="InterPro" id="IPR045336">
    <property type="entry name" value="MmgE_PrpD_N"/>
</dbReference>
<dbReference type="InterPro" id="IPR042183">
    <property type="entry name" value="MmgE/PrpD_sf_1"/>
</dbReference>
<accession>A0A2R6B1H6</accession>
<dbReference type="Proteomes" id="UP000240490">
    <property type="component" value="Unassembled WGS sequence"/>
</dbReference>
<dbReference type="SUPFAM" id="SSF103378">
    <property type="entry name" value="2-methylcitrate dehydratase PrpD"/>
    <property type="match status" value="1"/>
</dbReference>
<dbReference type="Pfam" id="PF19305">
    <property type="entry name" value="MmgE_PrpD_C"/>
    <property type="match status" value="1"/>
</dbReference>